<reference evidence="10" key="1">
    <citation type="submission" date="2015-03" db="EMBL/GenBank/DDBJ databases">
        <authorList>
            <person name="Wibberg D."/>
        </authorList>
    </citation>
    <scope>NUCLEOTIDE SEQUENCE [LARGE SCALE GENOMIC DNA]</scope>
</reference>
<evidence type="ECO:0000256" key="7">
    <source>
        <dbReference type="ARBA" id="ARBA00023136"/>
    </source>
</evidence>
<dbReference type="PATRIC" id="fig|1073571.4.peg.5003"/>
<keyword evidence="4 8" id="KW-0812">Transmembrane</keyword>
<dbReference type="Proteomes" id="UP000033163">
    <property type="component" value="Chromosome I"/>
</dbReference>
<name>A0A0E4HBV7_9BACL</name>
<evidence type="ECO:0000256" key="8">
    <source>
        <dbReference type="SAM" id="Phobius"/>
    </source>
</evidence>
<dbReference type="InterPro" id="IPR006741">
    <property type="entry name" value="AgrB"/>
</dbReference>
<evidence type="ECO:0000256" key="3">
    <source>
        <dbReference type="ARBA" id="ARBA00022670"/>
    </source>
</evidence>
<evidence type="ECO:0000313" key="10">
    <source>
        <dbReference type="Proteomes" id="UP000033163"/>
    </source>
</evidence>
<dbReference type="EMBL" id="LN831776">
    <property type="protein sequence ID" value="CQR57059.1"/>
    <property type="molecule type" value="Genomic_DNA"/>
</dbReference>
<feature type="transmembrane region" description="Helical" evidence="8">
    <location>
        <begin position="74"/>
        <end position="95"/>
    </location>
</feature>
<dbReference type="Pfam" id="PF04647">
    <property type="entry name" value="AgrB"/>
    <property type="match status" value="1"/>
</dbReference>
<evidence type="ECO:0000256" key="6">
    <source>
        <dbReference type="ARBA" id="ARBA00022989"/>
    </source>
</evidence>
<dbReference type="GO" id="GO:0016020">
    <property type="term" value="C:membrane"/>
    <property type="evidence" value="ECO:0007669"/>
    <property type="project" value="InterPro"/>
</dbReference>
<keyword evidence="7 8" id="KW-0472">Membrane</keyword>
<dbReference type="GO" id="GO:0006508">
    <property type="term" value="P:proteolysis"/>
    <property type="evidence" value="ECO:0007669"/>
    <property type="project" value="UniProtKB-KW"/>
</dbReference>
<feature type="transmembrane region" description="Helical" evidence="8">
    <location>
        <begin position="138"/>
        <end position="159"/>
    </location>
</feature>
<evidence type="ECO:0000256" key="4">
    <source>
        <dbReference type="ARBA" id="ARBA00022692"/>
    </source>
</evidence>
<protein>
    <submittedName>
        <fullName evidence="9">Putative membrane protein</fullName>
    </submittedName>
</protein>
<accession>A0A0E4HBV7</accession>
<dbReference type="KEGG" id="pri:PRIO_4657"/>
<keyword evidence="5" id="KW-0378">Hydrolase</keyword>
<dbReference type="AlphaFoldDB" id="A0A0E4HBV7"/>
<dbReference type="HOGENOM" id="CLU_119880_0_0_9"/>
<evidence type="ECO:0000256" key="5">
    <source>
        <dbReference type="ARBA" id="ARBA00022801"/>
    </source>
</evidence>
<gene>
    <name evidence="9" type="ORF">PRIO_4657</name>
</gene>
<keyword evidence="6 8" id="KW-1133">Transmembrane helix</keyword>
<proteinExistence type="predicted"/>
<feature type="transmembrane region" description="Helical" evidence="8">
    <location>
        <begin position="102"/>
        <end position="118"/>
    </location>
</feature>
<keyword evidence="3" id="KW-0645">Protease</keyword>
<evidence type="ECO:0000256" key="2">
    <source>
        <dbReference type="ARBA" id="ARBA00022654"/>
    </source>
</evidence>
<dbReference type="GO" id="GO:0009372">
    <property type="term" value="P:quorum sensing"/>
    <property type="evidence" value="ECO:0007669"/>
    <property type="project" value="UniProtKB-KW"/>
</dbReference>
<keyword evidence="1" id="KW-1003">Cell membrane</keyword>
<keyword evidence="2" id="KW-0673">Quorum sensing</keyword>
<sequence length="174" mass="19233">MNILSYKIASRIKQSNPQETSSIEIMQYALNIILNSLLIIITSLLIGWLTLSLADTAVSLFSFAILRFFSGGKHLKTATACNIFSILLCSSIPHLSFLIKDHLLIINGLCIVIMLLFAPNPDVNAQVSIRWYPWMKAISVTLVALNFFIHSSVLGLAFLAQSLTVIPKQGRNSL</sequence>
<evidence type="ECO:0000313" key="9">
    <source>
        <dbReference type="EMBL" id="CQR57059.1"/>
    </source>
</evidence>
<dbReference type="RefSeq" id="WP_082118138.1">
    <property type="nucleotide sequence ID" value="NZ_LN831776.1"/>
</dbReference>
<dbReference type="SMART" id="SM00793">
    <property type="entry name" value="AgrB"/>
    <property type="match status" value="1"/>
</dbReference>
<feature type="transmembrane region" description="Helical" evidence="8">
    <location>
        <begin position="32"/>
        <end position="54"/>
    </location>
</feature>
<evidence type="ECO:0000256" key="1">
    <source>
        <dbReference type="ARBA" id="ARBA00022475"/>
    </source>
</evidence>
<dbReference type="GO" id="GO:0008233">
    <property type="term" value="F:peptidase activity"/>
    <property type="evidence" value="ECO:0007669"/>
    <property type="project" value="UniProtKB-KW"/>
</dbReference>
<organism evidence="9 10">
    <name type="scientific">Paenibacillus riograndensis SBR5</name>
    <dbReference type="NCBI Taxonomy" id="1073571"/>
    <lineage>
        <taxon>Bacteria</taxon>
        <taxon>Bacillati</taxon>
        <taxon>Bacillota</taxon>
        <taxon>Bacilli</taxon>
        <taxon>Bacillales</taxon>
        <taxon>Paenibacillaceae</taxon>
        <taxon>Paenibacillus</taxon>
        <taxon>Paenibacillus sonchi group</taxon>
    </lineage>
</organism>